<dbReference type="Pfam" id="PF02563">
    <property type="entry name" value="Poly_export"/>
    <property type="match status" value="1"/>
</dbReference>
<evidence type="ECO:0000256" key="8">
    <source>
        <dbReference type="ARBA" id="ARBA00023047"/>
    </source>
</evidence>
<keyword evidence="7" id="KW-0732">Signal</keyword>
<evidence type="ECO:0000256" key="9">
    <source>
        <dbReference type="ARBA" id="ARBA00023065"/>
    </source>
</evidence>
<comment type="subcellular location">
    <subcellularLocation>
        <location evidence="1">Cell outer membrane</location>
        <topology evidence="1">Multi-pass membrane protein</topology>
    </subcellularLocation>
</comment>
<dbReference type="RefSeq" id="WP_272182337.1">
    <property type="nucleotide sequence ID" value="NZ_JAQOMS010000002.1"/>
</dbReference>
<feature type="domain" description="Soluble ligand binding" evidence="16">
    <location>
        <begin position="290"/>
        <end position="334"/>
    </location>
</feature>
<evidence type="ECO:0000256" key="13">
    <source>
        <dbReference type="ARBA" id="ARBA00023237"/>
    </source>
</evidence>
<evidence type="ECO:0000256" key="6">
    <source>
        <dbReference type="ARBA" id="ARBA00022692"/>
    </source>
</evidence>
<keyword evidence="9" id="KW-0406">Ion transport</keyword>
<dbReference type="InterPro" id="IPR054765">
    <property type="entry name" value="SLBB_dom"/>
</dbReference>
<evidence type="ECO:0000256" key="3">
    <source>
        <dbReference type="ARBA" id="ARBA00022448"/>
    </source>
</evidence>
<dbReference type="InterPro" id="IPR019554">
    <property type="entry name" value="Soluble_ligand-bd"/>
</dbReference>
<evidence type="ECO:0000256" key="2">
    <source>
        <dbReference type="ARBA" id="ARBA00009450"/>
    </source>
</evidence>
<gene>
    <name evidence="18" type="ORF">PN838_24525</name>
</gene>
<feature type="domain" description="Soluble ligand binding" evidence="16">
    <location>
        <begin position="375"/>
        <end position="401"/>
    </location>
</feature>
<evidence type="ECO:0000256" key="10">
    <source>
        <dbReference type="ARBA" id="ARBA00023114"/>
    </source>
</evidence>
<keyword evidence="13" id="KW-0998">Cell outer membrane</keyword>
<dbReference type="InterPro" id="IPR003715">
    <property type="entry name" value="Poly_export_N"/>
</dbReference>
<evidence type="ECO:0000256" key="14">
    <source>
        <dbReference type="ARBA" id="ARBA00023288"/>
    </source>
</evidence>
<reference evidence="18 19" key="1">
    <citation type="submission" date="2023-01" db="EMBL/GenBank/DDBJ databases">
        <title>Psychrosphaera sp. nov., isolated from marine algae.</title>
        <authorList>
            <person name="Bayburt H."/>
            <person name="Choi B.J."/>
            <person name="Kim J.M."/>
            <person name="Choi D.G."/>
            <person name="Jeon C.O."/>
        </authorList>
    </citation>
    <scope>NUCLEOTIDE SEQUENCE [LARGE SCALE GENOMIC DNA]</scope>
    <source>
        <strain evidence="18 19">G1-22</strain>
    </source>
</reference>
<protein>
    <submittedName>
        <fullName evidence="18">SLBB domain-containing protein</fullName>
    </submittedName>
</protein>
<evidence type="ECO:0000256" key="4">
    <source>
        <dbReference type="ARBA" id="ARBA00022452"/>
    </source>
</evidence>
<evidence type="ECO:0000259" key="17">
    <source>
        <dbReference type="Pfam" id="PF22461"/>
    </source>
</evidence>
<evidence type="ECO:0000313" key="19">
    <source>
        <dbReference type="Proteomes" id="UP001528411"/>
    </source>
</evidence>
<dbReference type="PANTHER" id="PTHR33619:SF3">
    <property type="entry name" value="POLYSACCHARIDE EXPORT PROTEIN GFCE-RELATED"/>
    <property type="match status" value="1"/>
</dbReference>
<evidence type="ECO:0000256" key="7">
    <source>
        <dbReference type="ARBA" id="ARBA00022729"/>
    </source>
</evidence>
<dbReference type="Gene3D" id="3.10.560.10">
    <property type="entry name" value="Outer membrane lipoprotein wza domain like"/>
    <property type="match status" value="4"/>
</dbReference>
<keyword evidence="11" id="KW-0472">Membrane</keyword>
<keyword evidence="6" id="KW-0812">Transmembrane</keyword>
<sequence>MGKFIGYLTFYLIIVFASFTSTETYGQISTTPSQAQIEQFKRLPKQQQEALAKQFGIDISQISGAVSNYSSVTEPAIRPEMQYVNNLATQNSVEKVSVKDKTLKPFGYDMFDQLQAAFIPGGTIPVPADYILGTSDTLDVTLYGKNSVSYTVTINNEGQIYIPELEPMNVSGLTFLELKAHIANVVDEKTIGFKSSVAIVDLRGIQVYVVGDVKKPGAYHLSSLSTVTNALFISGGPTLVGSLRNIYLKRGGKNIARLDLYKVFTQGDVSQDNRLQQGDVIFVDSVKRQVSVTGEVRRPAIYEVTSDDSVKDLVQYAGGLTMNAYPKNVVLASFDNNYQRQVSALDLTESDSNNLSLKNGDVVTVMPVSQQFSDVVNVAGAVARPGMYTWQQGMKLSQLINSHDDILPTTDLTYALVVTHGAFNQYQVQQFSPSGVFSGDDVKLNANDLVVFFSQFEHNTFDLIDREVGKLNDVKLDDKLKNSKNTHFRIETDGNYLFELQHGDLFSKQKALIETKRYSRRQLIRPIIQLITDSQQGGELVPVVEITGQVRFPGVYPLSKGAGLEQMVAAAGGLTESANFEKGEISRIVQTTERGKDTKHLSFNLVNDDWRSIKLEPRDVVNFFQQANWQEELKVTLTGEVMFS</sequence>
<evidence type="ECO:0000256" key="1">
    <source>
        <dbReference type="ARBA" id="ARBA00004571"/>
    </source>
</evidence>
<comment type="caution">
    <text evidence="18">The sequence shown here is derived from an EMBL/GenBank/DDBJ whole genome shotgun (WGS) entry which is preliminary data.</text>
</comment>
<dbReference type="Pfam" id="PF22461">
    <property type="entry name" value="SLBB_2"/>
    <property type="match status" value="1"/>
</dbReference>
<feature type="domain" description="Soluble ligand binding" evidence="16">
    <location>
        <begin position="543"/>
        <end position="590"/>
    </location>
</feature>
<comment type="similarity">
    <text evidence="2">Belongs to the BexD/CtrA/VexA family.</text>
</comment>
<dbReference type="Proteomes" id="UP001528411">
    <property type="component" value="Unassembled WGS sequence"/>
</dbReference>
<evidence type="ECO:0000313" key="18">
    <source>
        <dbReference type="EMBL" id="MDC2891332.1"/>
    </source>
</evidence>
<dbReference type="Pfam" id="PF10531">
    <property type="entry name" value="SLBB"/>
    <property type="match status" value="3"/>
</dbReference>
<organism evidence="18 19">
    <name type="scientific">Psychrosphaera algicola</name>
    <dbReference type="NCBI Taxonomy" id="3023714"/>
    <lineage>
        <taxon>Bacteria</taxon>
        <taxon>Pseudomonadati</taxon>
        <taxon>Pseudomonadota</taxon>
        <taxon>Gammaproteobacteria</taxon>
        <taxon>Alteromonadales</taxon>
        <taxon>Pseudoalteromonadaceae</taxon>
        <taxon>Psychrosphaera</taxon>
    </lineage>
</organism>
<evidence type="ECO:0000259" key="15">
    <source>
        <dbReference type="Pfam" id="PF02563"/>
    </source>
</evidence>
<evidence type="ECO:0000256" key="12">
    <source>
        <dbReference type="ARBA" id="ARBA00023139"/>
    </source>
</evidence>
<accession>A0ABT5FJG3</accession>
<name>A0ABT5FJG3_9GAMM</name>
<feature type="domain" description="SLBB" evidence="17">
    <location>
        <begin position="206"/>
        <end position="283"/>
    </location>
</feature>
<dbReference type="EMBL" id="JAQOMS010000002">
    <property type="protein sequence ID" value="MDC2891332.1"/>
    <property type="molecule type" value="Genomic_DNA"/>
</dbReference>
<evidence type="ECO:0000256" key="5">
    <source>
        <dbReference type="ARBA" id="ARBA00022597"/>
    </source>
</evidence>
<evidence type="ECO:0000256" key="11">
    <source>
        <dbReference type="ARBA" id="ARBA00023136"/>
    </source>
</evidence>
<keyword evidence="5" id="KW-0762">Sugar transport</keyword>
<evidence type="ECO:0000259" key="16">
    <source>
        <dbReference type="Pfam" id="PF10531"/>
    </source>
</evidence>
<keyword evidence="19" id="KW-1185">Reference proteome</keyword>
<dbReference type="InterPro" id="IPR049712">
    <property type="entry name" value="Poly_export"/>
</dbReference>
<dbReference type="PANTHER" id="PTHR33619">
    <property type="entry name" value="POLYSACCHARIDE EXPORT PROTEIN GFCE-RELATED"/>
    <property type="match status" value="1"/>
</dbReference>
<keyword evidence="4" id="KW-1134">Transmembrane beta strand</keyword>
<keyword evidence="12" id="KW-0564">Palmitate</keyword>
<keyword evidence="10" id="KW-0626">Porin</keyword>
<proteinExistence type="inferred from homology"/>
<keyword evidence="3" id="KW-0813">Transport</keyword>
<feature type="domain" description="Polysaccharide export protein N-terminal" evidence="15">
    <location>
        <begin position="125"/>
        <end position="188"/>
    </location>
</feature>
<keyword evidence="8" id="KW-0625">Polysaccharide transport</keyword>
<keyword evidence="14" id="KW-0449">Lipoprotein</keyword>